<evidence type="ECO:0000313" key="2">
    <source>
        <dbReference type="Proteomes" id="UP000327157"/>
    </source>
</evidence>
<comment type="caution">
    <text evidence="1">The sequence shown here is derived from an EMBL/GenBank/DDBJ whole genome shotgun (WGS) entry which is preliminary data.</text>
</comment>
<dbReference type="OrthoDB" id="1165739at2759"/>
<name>A0A5N5GNJ2_9ROSA</name>
<proteinExistence type="predicted"/>
<dbReference type="EMBL" id="SMOL01000458">
    <property type="protein sequence ID" value="KAB2612314.1"/>
    <property type="molecule type" value="Genomic_DNA"/>
</dbReference>
<reference evidence="2" key="2">
    <citation type="submission" date="2019-10" db="EMBL/GenBank/DDBJ databases">
        <title>A de novo genome assembly of a pear dwarfing rootstock.</title>
        <authorList>
            <person name="Wang F."/>
            <person name="Wang J."/>
            <person name="Li S."/>
            <person name="Zhang Y."/>
            <person name="Fang M."/>
            <person name="Ma L."/>
            <person name="Zhao Y."/>
            <person name="Jiang S."/>
        </authorList>
    </citation>
    <scope>NUCLEOTIDE SEQUENCE [LARGE SCALE GENOMIC DNA]</scope>
</reference>
<evidence type="ECO:0000313" key="1">
    <source>
        <dbReference type="EMBL" id="KAB2612314.1"/>
    </source>
</evidence>
<protein>
    <submittedName>
        <fullName evidence="1">Disease resistance protein</fullName>
    </submittedName>
</protein>
<keyword evidence="2" id="KW-1185">Reference proteome</keyword>
<dbReference type="Proteomes" id="UP000327157">
    <property type="component" value="Chromosome 9"/>
</dbReference>
<sequence>MAMDILTAIIPTIIDYTIRPVACQVGYINFYKSNLEDLRNKLENFDPVKQRMKHEVDEVGRKVNQKVEANVQKWQLDAEKTTREAEALLHDEGRAKTKCLIICPNLI</sequence>
<reference evidence="1 2" key="3">
    <citation type="submission" date="2019-11" db="EMBL/GenBank/DDBJ databases">
        <title>A de novo genome assembly of a pear dwarfing rootstock.</title>
        <authorList>
            <person name="Wang F."/>
            <person name="Wang J."/>
            <person name="Li S."/>
            <person name="Zhang Y."/>
            <person name="Fang M."/>
            <person name="Ma L."/>
            <person name="Zhao Y."/>
            <person name="Jiang S."/>
        </authorList>
    </citation>
    <scope>NUCLEOTIDE SEQUENCE [LARGE SCALE GENOMIC DNA]</scope>
    <source>
        <strain evidence="1">S2</strain>
        <tissue evidence="1">Leaf</tissue>
    </source>
</reference>
<gene>
    <name evidence="1" type="ORF">D8674_034630</name>
</gene>
<accession>A0A5N5GNJ2</accession>
<reference evidence="1 2" key="1">
    <citation type="submission" date="2019-09" db="EMBL/GenBank/DDBJ databases">
        <authorList>
            <person name="Ou C."/>
        </authorList>
    </citation>
    <scope>NUCLEOTIDE SEQUENCE [LARGE SCALE GENOMIC DNA]</scope>
    <source>
        <strain evidence="1">S2</strain>
        <tissue evidence="1">Leaf</tissue>
    </source>
</reference>
<organism evidence="1 2">
    <name type="scientific">Pyrus ussuriensis x Pyrus communis</name>
    <dbReference type="NCBI Taxonomy" id="2448454"/>
    <lineage>
        <taxon>Eukaryota</taxon>
        <taxon>Viridiplantae</taxon>
        <taxon>Streptophyta</taxon>
        <taxon>Embryophyta</taxon>
        <taxon>Tracheophyta</taxon>
        <taxon>Spermatophyta</taxon>
        <taxon>Magnoliopsida</taxon>
        <taxon>eudicotyledons</taxon>
        <taxon>Gunneridae</taxon>
        <taxon>Pentapetalae</taxon>
        <taxon>rosids</taxon>
        <taxon>fabids</taxon>
        <taxon>Rosales</taxon>
        <taxon>Rosaceae</taxon>
        <taxon>Amygdaloideae</taxon>
        <taxon>Maleae</taxon>
        <taxon>Pyrus</taxon>
    </lineage>
</organism>
<dbReference type="AlphaFoldDB" id="A0A5N5GNJ2"/>